<comment type="subcellular location">
    <subcellularLocation>
        <location evidence="1">Membrane</location>
        <topology evidence="1">Multi-pass membrane protein</topology>
    </subcellularLocation>
</comment>
<evidence type="ECO:0000256" key="1">
    <source>
        <dbReference type="ARBA" id="ARBA00004141"/>
    </source>
</evidence>
<feature type="transmembrane region" description="Helical" evidence="9">
    <location>
        <begin position="966"/>
        <end position="983"/>
    </location>
</feature>
<evidence type="ECO:0008006" key="16">
    <source>
        <dbReference type="Google" id="ProtNLM"/>
    </source>
</evidence>
<feature type="transmembrane region" description="Helical" evidence="9">
    <location>
        <begin position="874"/>
        <end position="893"/>
    </location>
</feature>
<dbReference type="GO" id="GO:0005886">
    <property type="term" value="C:plasma membrane"/>
    <property type="evidence" value="ECO:0007669"/>
    <property type="project" value="TreeGrafter"/>
</dbReference>
<dbReference type="Pfam" id="PF00520">
    <property type="entry name" value="Ion_trans"/>
    <property type="match status" value="1"/>
</dbReference>
<keyword evidence="5" id="KW-0406">Ion transport</keyword>
<protein>
    <recommendedName>
        <fullName evidence="16">Transient receptor potential cation channel trpm</fullName>
    </recommendedName>
</protein>
<dbReference type="InterPro" id="IPR057366">
    <property type="entry name" value="TRPM-like"/>
</dbReference>
<evidence type="ECO:0000256" key="7">
    <source>
        <dbReference type="ARBA" id="ARBA00023303"/>
    </source>
</evidence>
<organism evidence="14 15">
    <name type="scientific">Rhipicephalus microplus</name>
    <name type="common">Cattle tick</name>
    <name type="synonym">Boophilus microplus</name>
    <dbReference type="NCBI Taxonomy" id="6941"/>
    <lineage>
        <taxon>Eukaryota</taxon>
        <taxon>Metazoa</taxon>
        <taxon>Ecdysozoa</taxon>
        <taxon>Arthropoda</taxon>
        <taxon>Chelicerata</taxon>
        <taxon>Arachnida</taxon>
        <taxon>Acari</taxon>
        <taxon>Parasitiformes</taxon>
        <taxon>Ixodida</taxon>
        <taxon>Ixodoidea</taxon>
        <taxon>Ixodidae</taxon>
        <taxon>Rhipicephalinae</taxon>
        <taxon>Rhipicephalus</taxon>
        <taxon>Boophilus</taxon>
    </lineage>
</organism>
<evidence type="ECO:0000256" key="4">
    <source>
        <dbReference type="ARBA" id="ARBA00022989"/>
    </source>
</evidence>
<evidence type="ECO:0000256" key="6">
    <source>
        <dbReference type="ARBA" id="ARBA00023136"/>
    </source>
</evidence>
<evidence type="ECO:0000313" key="14">
    <source>
        <dbReference type="EMBL" id="KAH8040414.1"/>
    </source>
</evidence>
<dbReference type="GO" id="GO:0005261">
    <property type="term" value="F:monoatomic cation channel activity"/>
    <property type="evidence" value="ECO:0007669"/>
    <property type="project" value="TreeGrafter"/>
</dbReference>
<evidence type="ECO:0000256" key="3">
    <source>
        <dbReference type="ARBA" id="ARBA00022692"/>
    </source>
</evidence>
<dbReference type="Proteomes" id="UP000821866">
    <property type="component" value="Chromosome 1"/>
</dbReference>
<feature type="transmembrane region" description="Helical" evidence="9">
    <location>
        <begin position="105"/>
        <end position="126"/>
    </location>
</feature>
<feature type="transmembrane region" description="Helical" evidence="9">
    <location>
        <begin position="1083"/>
        <end position="1105"/>
    </location>
</feature>
<dbReference type="Pfam" id="PF16519">
    <property type="entry name" value="TRPM_tetra"/>
    <property type="match status" value="1"/>
</dbReference>
<evidence type="ECO:0000256" key="9">
    <source>
        <dbReference type="SAM" id="Phobius"/>
    </source>
</evidence>
<name>A0A9J6F0X5_RHIMP</name>
<keyword evidence="2" id="KW-0813">Transport</keyword>
<evidence type="ECO:0000256" key="2">
    <source>
        <dbReference type="ARBA" id="ARBA00022448"/>
    </source>
</evidence>
<feature type="transmembrane region" description="Helical" evidence="9">
    <location>
        <begin position="1003"/>
        <end position="1020"/>
    </location>
</feature>
<proteinExistence type="predicted"/>
<dbReference type="PANTHER" id="PTHR13800">
    <property type="entry name" value="TRANSIENT RECEPTOR POTENTIAL CATION CHANNEL, SUBFAMILY M, MEMBER 6"/>
    <property type="match status" value="1"/>
</dbReference>
<evidence type="ECO:0000259" key="13">
    <source>
        <dbReference type="Pfam" id="PF25508"/>
    </source>
</evidence>
<evidence type="ECO:0000259" key="11">
    <source>
        <dbReference type="Pfam" id="PF16519"/>
    </source>
</evidence>
<keyword evidence="7" id="KW-0407">Ion channel</keyword>
<sequence length="1564" mass="176315">MKSTERARADLTTGANVREKKKMTKADVAGMMILGYCDNRQTTLLGGHTLSARPSLTSQGGQAQPPETEEHWSISRHTDVAPTNAFGTIEFQGTSHPLKAQGIRIAFSFLFAVLICATTISSRHYASTRFTLRSVRRYGTAVVLLGLLIQRLWYVRLVSDSRPEHVLQLLTREWQLELPKLLITVHGGKANFHLQAKLKKVLCRGLVRAAKTTGAWIFTGGTNTGVTRHVGEALLTERTPQLRGRVVAIGIAPWGIIENRKDLIGAKYYSISSPKSRFAVLNQHHSYFVLADNGTTGKYGAEIGLRKRLEKHISRQRFYHRSSVQWCGIPVVCVIVEGGLNTVRTVLEYVTDLPPVPVVVCDGSGRAADLIAFAHRYIPDDESKLPEGFREQLVTTIQKTFQIHQEQAEQVYVELLQSIKKKDLITVFRMGEGPCKELDQAVLSALLKGKRMMLRQYLPPVDQLNLALTWNRADIARSEIFVYGQEWPPGALEQAMMDALAMDRVDFVQILLENGVSMHKFLTIPRLEELYSTKHGPSNTFRFLVKEVRKEKKSNFSPLCHVYHVDAQREIGKPVQSFHRSFYTRAPTLHTALNTEASLALLGSESTFSHPFNELLIWAVLMKRQRMAIFMWQNGEEAIVKALVASRLYWAMAHEAAQDDLEADASDELRQNAREFEKLALDLLDYCYRQDENTTLQLLTYELQNWSKQTCLGLAVAANHSGFLAHTANQMLLAELWMGALRTRKNVSLKVILGLLFPPTVLWLEFKSKEELQLMPQTEEEHYLDLQDDEEDSNPDVDDPPGGVLNPPGVINLDPETLGGPLSRKCSSVFNRLENGSLFPADTDAAYLKIRTRKRPLKLGRKIYEFYAAPVTKFWSHAIAYGIFLCFFTYVVLVKMRPEPTWQEVYVIAYIVTLAIEKVREPENFTQKILVWADKKWNPCDVVVISVFLVGMVMRFSASTQAEGRLLYCLTVMYWYIRLLDILSVNKYLGPYVTMIGKMVINMMYFVVLLLVILMSYGVARQSILHPQETASWGLIKNIFFMPYWMIYGEVFADSIDPVCTNEGQPGEYTCQPGSWINPAIMAVYLLVANILLVNLLIAVFNNIFIEVNAISQHVWKSQRFTVVMEYEQKPLLPPPLIVLSHVHLAIKCGVRWWKGKSRTFDHGLKLFLDEPDIERIHDFEQECVEGYFREQETQQQMTTENRVLTTTERVDAMSQRVEDIHQWEMKASATIQGLDIRMTELEHMAEQISTSLQRLLEAQELDFEDSRSPSAESNQSASPPEYEPRSPSPPPSQPRQSPAPADLSSDTSRRPEETAPVSPKRPVMVALSAPDGTSVTPPDLLVRQGSGRRRGGSIRRKTVHQRLSRQLTVATNEVLDMASQKRKNLQRWQSVCQPDVGGGSDILQQHQASGRPSRLERGMSCVSRWTEPRPATSSSRAPFLSALRGEYTSITDELESTACLLPPPESPTSPAPTPMVAAIAAETEILRDAEAADYQMMGGIIQRRLQGEEAASLEELSDFAEESSDVEEIVGTGSRRLMIRVTPAPEDDNQRRRASLPSGGETP</sequence>
<feature type="region of interest" description="Disordered" evidence="8">
    <location>
        <begin position="50"/>
        <end position="70"/>
    </location>
</feature>
<dbReference type="VEuPathDB" id="VectorBase:LOC119165705"/>
<feature type="compositionally biased region" description="Polar residues" evidence="8">
    <location>
        <begin position="52"/>
        <end position="62"/>
    </location>
</feature>
<reference evidence="14" key="2">
    <citation type="submission" date="2021-09" db="EMBL/GenBank/DDBJ databases">
        <authorList>
            <person name="Jia N."/>
            <person name="Wang J."/>
            <person name="Shi W."/>
            <person name="Du L."/>
            <person name="Sun Y."/>
            <person name="Zhan W."/>
            <person name="Jiang J."/>
            <person name="Wang Q."/>
            <person name="Zhang B."/>
            <person name="Ji P."/>
            <person name="Sakyi L.B."/>
            <person name="Cui X."/>
            <person name="Yuan T."/>
            <person name="Jiang B."/>
            <person name="Yang W."/>
            <person name="Lam T.T.-Y."/>
            <person name="Chang Q."/>
            <person name="Ding S."/>
            <person name="Wang X."/>
            <person name="Zhu J."/>
            <person name="Ruan X."/>
            <person name="Zhao L."/>
            <person name="Wei J."/>
            <person name="Que T."/>
            <person name="Du C."/>
            <person name="Cheng J."/>
            <person name="Dai P."/>
            <person name="Han X."/>
            <person name="Huang E."/>
            <person name="Gao Y."/>
            <person name="Liu J."/>
            <person name="Shao H."/>
            <person name="Ye R."/>
            <person name="Li L."/>
            <person name="Wei W."/>
            <person name="Wang X."/>
            <person name="Wang C."/>
            <person name="Huo Q."/>
            <person name="Li W."/>
            <person name="Guo W."/>
            <person name="Chen H."/>
            <person name="Chen S."/>
            <person name="Zhou L."/>
            <person name="Zhou L."/>
            <person name="Ni X."/>
            <person name="Tian J."/>
            <person name="Zhou Y."/>
            <person name="Sheng Y."/>
            <person name="Liu T."/>
            <person name="Pan Y."/>
            <person name="Xia L."/>
            <person name="Li J."/>
            <person name="Zhao F."/>
            <person name="Cao W."/>
        </authorList>
    </citation>
    <scope>NUCLEOTIDE SEQUENCE</scope>
    <source>
        <strain evidence="14">Rmic-2018</strain>
        <tissue evidence="14">Larvae</tissue>
    </source>
</reference>
<evidence type="ECO:0000259" key="12">
    <source>
        <dbReference type="Pfam" id="PF18139"/>
    </source>
</evidence>
<evidence type="ECO:0000256" key="8">
    <source>
        <dbReference type="SAM" id="MobiDB-lite"/>
    </source>
</evidence>
<dbReference type="InterPro" id="IPR050927">
    <property type="entry name" value="TRPM"/>
</dbReference>
<dbReference type="GO" id="GO:0051262">
    <property type="term" value="P:protein tetramerization"/>
    <property type="evidence" value="ECO:0007669"/>
    <property type="project" value="InterPro"/>
</dbReference>
<feature type="region of interest" description="Disordered" evidence="8">
    <location>
        <begin position="1263"/>
        <end position="1358"/>
    </location>
</feature>
<dbReference type="Pfam" id="PF18139">
    <property type="entry name" value="LSDAT_euk"/>
    <property type="match status" value="1"/>
</dbReference>
<keyword evidence="15" id="KW-1185">Reference proteome</keyword>
<dbReference type="InterPro" id="IPR041491">
    <property type="entry name" value="TRPM_SLOG"/>
</dbReference>
<feature type="region of interest" description="Disordered" evidence="8">
    <location>
        <begin position="1542"/>
        <end position="1564"/>
    </location>
</feature>
<evidence type="ECO:0000259" key="10">
    <source>
        <dbReference type="Pfam" id="PF00520"/>
    </source>
</evidence>
<keyword evidence="6 9" id="KW-0472">Membrane</keyword>
<feature type="domain" description="TRPM tetramerisation" evidence="11">
    <location>
        <begin position="1201"/>
        <end position="1255"/>
    </location>
</feature>
<evidence type="ECO:0000313" key="15">
    <source>
        <dbReference type="Proteomes" id="UP000821866"/>
    </source>
</evidence>
<reference evidence="14" key="1">
    <citation type="journal article" date="2020" name="Cell">
        <title>Large-Scale Comparative Analyses of Tick Genomes Elucidate Their Genetic Diversity and Vector Capacities.</title>
        <authorList>
            <consortium name="Tick Genome and Microbiome Consortium (TIGMIC)"/>
            <person name="Jia N."/>
            <person name="Wang J."/>
            <person name="Shi W."/>
            <person name="Du L."/>
            <person name="Sun Y."/>
            <person name="Zhan W."/>
            <person name="Jiang J.F."/>
            <person name="Wang Q."/>
            <person name="Zhang B."/>
            <person name="Ji P."/>
            <person name="Bell-Sakyi L."/>
            <person name="Cui X.M."/>
            <person name="Yuan T.T."/>
            <person name="Jiang B.G."/>
            <person name="Yang W.F."/>
            <person name="Lam T.T."/>
            <person name="Chang Q.C."/>
            <person name="Ding S.J."/>
            <person name="Wang X.J."/>
            <person name="Zhu J.G."/>
            <person name="Ruan X.D."/>
            <person name="Zhao L."/>
            <person name="Wei J.T."/>
            <person name="Ye R.Z."/>
            <person name="Que T.C."/>
            <person name="Du C.H."/>
            <person name="Zhou Y.H."/>
            <person name="Cheng J.X."/>
            <person name="Dai P.F."/>
            <person name="Guo W.B."/>
            <person name="Han X.H."/>
            <person name="Huang E.J."/>
            <person name="Li L.F."/>
            <person name="Wei W."/>
            <person name="Gao Y.C."/>
            <person name="Liu J.Z."/>
            <person name="Shao H.Z."/>
            <person name="Wang X."/>
            <person name="Wang C.C."/>
            <person name="Yang T.C."/>
            <person name="Huo Q.B."/>
            <person name="Li W."/>
            <person name="Chen H.Y."/>
            <person name="Chen S.E."/>
            <person name="Zhou L.G."/>
            <person name="Ni X.B."/>
            <person name="Tian J.H."/>
            <person name="Sheng Y."/>
            <person name="Liu T."/>
            <person name="Pan Y.S."/>
            <person name="Xia L.Y."/>
            <person name="Li J."/>
            <person name="Zhao F."/>
            <person name="Cao W.C."/>
        </authorList>
    </citation>
    <scope>NUCLEOTIDE SEQUENCE</scope>
    <source>
        <strain evidence="14">Rmic-2018</strain>
    </source>
</reference>
<dbReference type="InterPro" id="IPR032415">
    <property type="entry name" value="TRPM_tetra"/>
</dbReference>
<evidence type="ECO:0000256" key="5">
    <source>
        <dbReference type="ARBA" id="ARBA00023065"/>
    </source>
</evidence>
<dbReference type="InterPro" id="IPR005821">
    <property type="entry name" value="Ion_trans_dom"/>
</dbReference>
<dbReference type="GO" id="GO:0030001">
    <property type="term" value="P:metal ion transport"/>
    <property type="evidence" value="ECO:0007669"/>
    <property type="project" value="TreeGrafter"/>
</dbReference>
<feature type="domain" description="Ion transport" evidence="10">
    <location>
        <begin position="887"/>
        <end position="1110"/>
    </location>
</feature>
<feature type="domain" description="TRPM-like" evidence="13">
    <location>
        <begin position="479"/>
        <end position="726"/>
    </location>
</feature>
<feature type="compositionally biased region" description="Basic residues" evidence="8">
    <location>
        <begin position="1347"/>
        <end position="1358"/>
    </location>
</feature>
<dbReference type="Pfam" id="PF25508">
    <property type="entry name" value="TRPM2"/>
    <property type="match status" value="1"/>
</dbReference>
<gene>
    <name evidence="14" type="ORF">HPB51_010194</name>
</gene>
<dbReference type="PANTHER" id="PTHR13800:SF1">
    <property type="entry name" value="TRANSIENT RECEPTOR POTENTIAL CATION CHANNEL TRPM"/>
    <property type="match status" value="1"/>
</dbReference>
<dbReference type="EMBL" id="JABSTU010000001">
    <property type="protein sequence ID" value="KAH8040414.1"/>
    <property type="molecule type" value="Genomic_DNA"/>
</dbReference>
<accession>A0A9J6F0X5</accession>
<keyword evidence="3 9" id="KW-0812">Transmembrane</keyword>
<comment type="caution">
    <text evidence="14">The sequence shown here is derived from an EMBL/GenBank/DDBJ whole genome shotgun (WGS) entry which is preliminary data.</text>
</comment>
<keyword evidence="4 9" id="KW-1133">Transmembrane helix</keyword>
<feature type="domain" description="TRPM SLOG" evidence="12">
    <location>
        <begin position="154"/>
        <end position="417"/>
    </location>
</feature>